<gene>
    <name evidence="2" type="ORF">CHARACLAT_030168</name>
</gene>
<comment type="caution">
    <text evidence="2">The sequence shown here is derived from an EMBL/GenBank/DDBJ whole genome shotgun (WGS) entry which is preliminary data.</text>
</comment>
<reference evidence="2 3" key="1">
    <citation type="submission" date="2021-06" db="EMBL/GenBank/DDBJ databases">
        <authorList>
            <person name="Palmer J.M."/>
        </authorList>
    </citation>
    <scope>NUCLEOTIDE SEQUENCE [LARGE SCALE GENOMIC DNA]</scope>
    <source>
        <strain evidence="2 3">CL_MEX2019</strain>
        <tissue evidence="2">Muscle</tissue>
    </source>
</reference>
<dbReference type="EMBL" id="JAHUTJ010037248">
    <property type="protein sequence ID" value="MED6279014.1"/>
    <property type="molecule type" value="Genomic_DNA"/>
</dbReference>
<organism evidence="2 3">
    <name type="scientific">Characodon lateralis</name>
    <dbReference type="NCBI Taxonomy" id="208331"/>
    <lineage>
        <taxon>Eukaryota</taxon>
        <taxon>Metazoa</taxon>
        <taxon>Chordata</taxon>
        <taxon>Craniata</taxon>
        <taxon>Vertebrata</taxon>
        <taxon>Euteleostomi</taxon>
        <taxon>Actinopterygii</taxon>
        <taxon>Neopterygii</taxon>
        <taxon>Teleostei</taxon>
        <taxon>Neoteleostei</taxon>
        <taxon>Acanthomorphata</taxon>
        <taxon>Ovalentaria</taxon>
        <taxon>Atherinomorphae</taxon>
        <taxon>Cyprinodontiformes</taxon>
        <taxon>Goodeidae</taxon>
        <taxon>Characodon</taxon>
    </lineage>
</organism>
<evidence type="ECO:0000313" key="2">
    <source>
        <dbReference type="EMBL" id="MED6279014.1"/>
    </source>
</evidence>
<dbReference type="PANTHER" id="PTHR34153:SF2">
    <property type="entry name" value="SI:CH211-262H13.3-RELATED"/>
    <property type="match status" value="1"/>
</dbReference>
<keyword evidence="3" id="KW-1185">Reference proteome</keyword>
<dbReference type="Proteomes" id="UP001352852">
    <property type="component" value="Unassembled WGS sequence"/>
</dbReference>
<protein>
    <submittedName>
        <fullName evidence="2">Uncharacterized protein</fullName>
    </submittedName>
</protein>
<dbReference type="PANTHER" id="PTHR34153">
    <property type="entry name" value="SI:CH211-262H13.3-RELATED-RELATED"/>
    <property type="match status" value="1"/>
</dbReference>
<evidence type="ECO:0000313" key="3">
    <source>
        <dbReference type="Proteomes" id="UP001352852"/>
    </source>
</evidence>
<evidence type="ECO:0000256" key="1">
    <source>
        <dbReference type="SAM" id="MobiDB-lite"/>
    </source>
</evidence>
<sequence length="102" mass="12002">MFYLIEFTINKTVAVVPQNWYSDGVAYWPNYRSNNRANRAVRNAEEPGSDWETYDARILKSCDQYLEARQHLNKSLSCNTSDLQTEEEEEDIRPKRKPKAIN</sequence>
<accession>A0ABU7DXH5</accession>
<feature type="region of interest" description="Disordered" evidence="1">
    <location>
        <begin position="77"/>
        <end position="102"/>
    </location>
</feature>
<proteinExistence type="predicted"/>
<name>A0ABU7DXH5_9TELE</name>